<gene>
    <name evidence="3" type="ORF">ACFFF6_08885</name>
</gene>
<organism evidence="3 4">
    <name type="scientific">Brachybacterium hainanense</name>
    <dbReference type="NCBI Taxonomy" id="1541174"/>
    <lineage>
        <taxon>Bacteria</taxon>
        <taxon>Bacillati</taxon>
        <taxon>Actinomycetota</taxon>
        <taxon>Actinomycetes</taxon>
        <taxon>Micrococcales</taxon>
        <taxon>Dermabacteraceae</taxon>
        <taxon>Brachybacterium</taxon>
    </lineage>
</organism>
<keyword evidence="1" id="KW-0732">Signal</keyword>
<dbReference type="InterPro" id="IPR006311">
    <property type="entry name" value="TAT_signal"/>
</dbReference>
<dbReference type="NCBIfam" id="TIGR01409">
    <property type="entry name" value="TAT_signal_seq"/>
    <property type="match status" value="1"/>
</dbReference>
<dbReference type="PROSITE" id="PS51318">
    <property type="entry name" value="TAT"/>
    <property type="match status" value="1"/>
</dbReference>
<dbReference type="Proteomes" id="UP001589793">
    <property type="component" value="Unassembled WGS sequence"/>
</dbReference>
<evidence type="ECO:0000313" key="3">
    <source>
        <dbReference type="EMBL" id="MFC0674067.1"/>
    </source>
</evidence>
<evidence type="ECO:0000313" key="4">
    <source>
        <dbReference type="Proteomes" id="UP001589793"/>
    </source>
</evidence>
<feature type="region of interest" description="Disordered" evidence="2">
    <location>
        <begin position="1"/>
        <end position="21"/>
    </location>
</feature>
<dbReference type="EMBL" id="JBHLSV010000009">
    <property type="protein sequence ID" value="MFC0674067.1"/>
    <property type="molecule type" value="Genomic_DNA"/>
</dbReference>
<name>A0ABV6RCF2_9MICO</name>
<dbReference type="SUPFAM" id="SSF53850">
    <property type="entry name" value="Periplasmic binding protein-like II"/>
    <property type="match status" value="1"/>
</dbReference>
<protein>
    <submittedName>
        <fullName evidence="3">Twin-arginine translocation signal domain-containing protein</fullName>
    </submittedName>
</protein>
<evidence type="ECO:0000256" key="1">
    <source>
        <dbReference type="ARBA" id="ARBA00022729"/>
    </source>
</evidence>
<comment type="caution">
    <text evidence="3">The sequence shown here is derived from an EMBL/GenBank/DDBJ whole genome shotgun (WGS) entry which is preliminary data.</text>
</comment>
<dbReference type="Gene3D" id="3.40.190.10">
    <property type="entry name" value="Periplasmic binding protein-like II"/>
    <property type="match status" value="2"/>
</dbReference>
<reference evidence="3 4" key="1">
    <citation type="submission" date="2024-09" db="EMBL/GenBank/DDBJ databases">
        <authorList>
            <person name="Sun Q."/>
            <person name="Mori K."/>
        </authorList>
    </citation>
    <scope>NUCLEOTIDE SEQUENCE [LARGE SCALE GENOMIC DNA]</scope>
    <source>
        <strain evidence="3 4">CICC 10874</strain>
    </source>
</reference>
<dbReference type="RefSeq" id="WP_376980004.1">
    <property type="nucleotide sequence ID" value="NZ_JBHLSV010000009.1"/>
</dbReference>
<dbReference type="PANTHER" id="PTHR43649:SF33">
    <property type="entry name" value="POLYGALACTURONAN_RHAMNOGALACTURONAN-BINDING PROTEIN YTCQ"/>
    <property type="match status" value="1"/>
</dbReference>
<evidence type="ECO:0000256" key="2">
    <source>
        <dbReference type="SAM" id="MobiDB-lite"/>
    </source>
</evidence>
<dbReference type="InterPro" id="IPR050490">
    <property type="entry name" value="Bact_solute-bd_prot1"/>
</dbReference>
<accession>A0ABV6RCF2</accession>
<dbReference type="InterPro" id="IPR019546">
    <property type="entry name" value="TAT_signal_bac_arc"/>
</dbReference>
<feature type="compositionally biased region" description="Basic and acidic residues" evidence="2">
    <location>
        <begin position="1"/>
        <end position="11"/>
    </location>
</feature>
<sequence>MTAPDPHDDRTTAPQAPTPSRRTFLQRAGAGGAALVAAPSVLAACGEDGGGDPAAEADYEQGSAALKVEQAPEIEGVLYPEGYQGPRARELEPFGDGTTEFRVLGRSIPDLDYATNYYAGLVEEKTGVKVSYLDVPLGEDGQTKVNAILSAGDLPDAMMTGMDLFTVSQVAVYGQQGLFQPLDRLIDENAPNIRDMFDTFPDMRSLFTAPDGRMYAVPSMNDCYHCKTAGLRTWYNSDWLAAVGADVPQSLEEFDALLESWSHLASRPADSLLGVTTSTTVMNLCAFFLGSFLEVSLDNLLLVDGKVSWVPLQEGYREGAIWLQEQFAAKHLDPAMFSLTDEQLQRLGDGGEGPRFGIALGGSQGSFSAAADPSDPRNVASIMKPLPPMAGPGGVRTCDWDWYQIGSPNFVITNACEDPVTMIRWADHQFELGLTTSMGRGEQGVGWDWAAEGTTGLDGAQAVYEVIPGSTDLKNQGWWEWGPFYKSMGQRHGEALEEGSTSVEPTLYEAGRAYEPYRIGKERKVPPLAFDLDQSAQIGEIRANLDQHLAQGFANFATGKADASKDADWTAFTEQFSAMGLDSFLAIQQEAYDQQS</sequence>
<dbReference type="PANTHER" id="PTHR43649">
    <property type="entry name" value="ARABINOSE-BINDING PROTEIN-RELATED"/>
    <property type="match status" value="1"/>
</dbReference>
<proteinExistence type="predicted"/>
<feature type="compositionally biased region" description="Polar residues" evidence="2">
    <location>
        <begin position="12"/>
        <end position="21"/>
    </location>
</feature>
<keyword evidence="4" id="KW-1185">Reference proteome</keyword>